<dbReference type="InterPro" id="IPR008949">
    <property type="entry name" value="Isoprenoid_synthase_dom_sf"/>
</dbReference>
<keyword evidence="5" id="KW-0460">Magnesium</keyword>
<dbReference type="EMBL" id="NRRE01000018">
    <property type="protein sequence ID" value="MBK1696633.1"/>
    <property type="molecule type" value="Genomic_DNA"/>
</dbReference>
<evidence type="ECO:0000256" key="3">
    <source>
        <dbReference type="ARBA" id="ARBA00022679"/>
    </source>
</evidence>
<evidence type="ECO:0000313" key="9">
    <source>
        <dbReference type="Proteomes" id="UP000778970"/>
    </source>
</evidence>
<dbReference type="InterPro" id="IPR033749">
    <property type="entry name" value="Polyprenyl_synt_CS"/>
</dbReference>
<reference evidence="8" key="1">
    <citation type="submission" date="2017-08" db="EMBL/GenBank/DDBJ databases">
        <authorList>
            <person name="Imhoff J.F."/>
            <person name="Rahn T."/>
            <person name="Kuenzel S."/>
            <person name="Neulinger S.C."/>
        </authorList>
    </citation>
    <scope>NUCLEOTIDE SEQUENCE</scope>
    <source>
        <strain evidence="8">DSM 9154</strain>
    </source>
</reference>
<dbReference type="FunFam" id="1.10.600.10:FF:000001">
    <property type="entry name" value="Geranylgeranyl diphosphate synthase"/>
    <property type="match status" value="1"/>
</dbReference>
<dbReference type="SFLD" id="SFLDG01017">
    <property type="entry name" value="Polyprenyl_Transferase_Like"/>
    <property type="match status" value="1"/>
</dbReference>
<keyword evidence="6" id="KW-0414">Isoprene biosynthesis</keyword>
<gene>
    <name evidence="8" type="ORF">CKO21_05190</name>
</gene>
<comment type="caution">
    <text evidence="8">The sequence shown here is derived from an EMBL/GenBank/DDBJ whole genome shotgun (WGS) entry which is preliminary data.</text>
</comment>
<dbReference type="NCBIfam" id="NF045485">
    <property type="entry name" value="FPPsyn"/>
    <property type="match status" value="1"/>
</dbReference>
<dbReference type="RefSeq" id="WP_027288587.1">
    <property type="nucleotide sequence ID" value="NZ_NRRE01000018.1"/>
</dbReference>
<dbReference type="PANTHER" id="PTHR43281:SF1">
    <property type="entry name" value="FARNESYL DIPHOSPHATE SYNTHASE"/>
    <property type="match status" value="1"/>
</dbReference>
<evidence type="ECO:0000313" key="8">
    <source>
        <dbReference type="EMBL" id="MBK1696633.1"/>
    </source>
</evidence>
<evidence type="ECO:0000256" key="6">
    <source>
        <dbReference type="ARBA" id="ARBA00023229"/>
    </source>
</evidence>
<dbReference type="Gene3D" id="1.10.600.10">
    <property type="entry name" value="Farnesyl Diphosphate Synthase"/>
    <property type="match status" value="1"/>
</dbReference>
<dbReference type="Proteomes" id="UP000778970">
    <property type="component" value="Unassembled WGS sequence"/>
</dbReference>
<organism evidence="8 9">
    <name type="scientific">Rhodovibrio salinarum</name>
    <dbReference type="NCBI Taxonomy" id="1087"/>
    <lineage>
        <taxon>Bacteria</taxon>
        <taxon>Pseudomonadati</taxon>
        <taxon>Pseudomonadota</taxon>
        <taxon>Alphaproteobacteria</taxon>
        <taxon>Rhodospirillales</taxon>
        <taxon>Rhodovibrionaceae</taxon>
        <taxon>Rhodovibrio</taxon>
    </lineage>
</organism>
<reference evidence="8" key="2">
    <citation type="journal article" date="2020" name="Microorganisms">
        <title>Osmotic Adaptation and Compatible Solute Biosynthesis of Phototrophic Bacteria as Revealed from Genome Analyses.</title>
        <authorList>
            <person name="Imhoff J.F."/>
            <person name="Rahn T."/>
            <person name="Kunzel S."/>
            <person name="Keller A."/>
            <person name="Neulinger S.C."/>
        </authorList>
    </citation>
    <scope>NUCLEOTIDE SEQUENCE</scope>
    <source>
        <strain evidence="8">DSM 9154</strain>
    </source>
</reference>
<dbReference type="AlphaFoldDB" id="A0A934QH07"/>
<comment type="cofactor">
    <cofactor evidence="1">
        <name>Mg(2+)</name>
        <dbReference type="ChEBI" id="CHEBI:18420"/>
    </cofactor>
</comment>
<evidence type="ECO:0000256" key="4">
    <source>
        <dbReference type="ARBA" id="ARBA00022723"/>
    </source>
</evidence>
<evidence type="ECO:0000256" key="5">
    <source>
        <dbReference type="ARBA" id="ARBA00022842"/>
    </source>
</evidence>
<dbReference type="InterPro" id="IPR000092">
    <property type="entry name" value="Polyprenyl_synt"/>
</dbReference>
<sequence>MTDLSEALKSTAAAVTRQLDELLPQIGGPRGRVVEAMRYACLAGGKRLRPFLTVASARLFDVRDPRALRVAAAVEMIHCYSLVHDDLPAMDDSDLRRGQPTVHRKFDEATAILAGDGLLTEAFAILSEPATHKDPLIRGELTRGLAEAAGARGMVGGQQVDMSHERAELDLDGITELQRMKTGALIEFACEAGAILGGADTESRTALRAYARDLGLAFQIADDLLDVEASSEQAGKPTGRDAEAGKATFVGLMGQKRARIRAEELVDSACGHLDRFGDKADLLRHTAQFVVNRPS</sequence>
<protein>
    <submittedName>
        <fullName evidence="8">Polyprenyl synthetase family protein</fullName>
    </submittedName>
</protein>
<dbReference type="Pfam" id="PF00348">
    <property type="entry name" value="polyprenyl_synt"/>
    <property type="match status" value="1"/>
</dbReference>
<dbReference type="GO" id="GO:0046872">
    <property type="term" value="F:metal ion binding"/>
    <property type="evidence" value="ECO:0007669"/>
    <property type="project" value="UniProtKB-KW"/>
</dbReference>
<proteinExistence type="inferred from homology"/>
<dbReference type="GO" id="GO:0016114">
    <property type="term" value="P:terpenoid biosynthetic process"/>
    <property type="evidence" value="ECO:0007669"/>
    <property type="project" value="UniProtKB-ARBA"/>
</dbReference>
<dbReference type="SUPFAM" id="SSF48576">
    <property type="entry name" value="Terpenoid synthases"/>
    <property type="match status" value="1"/>
</dbReference>
<name>A0A934QH07_9PROT</name>
<dbReference type="GO" id="GO:0005737">
    <property type="term" value="C:cytoplasm"/>
    <property type="evidence" value="ECO:0007669"/>
    <property type="project" value="UniProtKB-ARBA"/>
</dbReference>
<dbReference type="PANTHER" id="PTHR43281">
    <property type="entry name" value="FARNESYL DIPHOSPHATE SYNTHASE"/>
    <property type="match status" value="1"/>
</dbReference>
<keyword evidence="4" id="KW-0479">Metal-binding</keyword>
<dbReference type="SFLD" id="SFLDS00005">
    <property type="entry name" value="Isoprenoid_Synthase_Type_I"/>
    <property type="match status" value="1"/>
</dbReference>
<accession>A0A934QH07</accession>
<dbReference type="PROSITE" id="PS00723">
    <property type="entry name" value="POLYPRENYL_SYNTHASE_1"/>
    <property type="match status" value="1"/>
</dbReference>
<evidence type="ECO:0000256" key="1">
    <source>
        <dbReference type="ARBA" id="ARBA00001946"/>
    </source>
</evidence>
<evidence type="ECO:0000256" key="7">
    <source>
        <dbReference type="RuleBase" id="RU004466"/>
    </source>
</evidence>
<dbReference type="InterPro" id="IPR053378">
    <property type="entry name" value="Prenyl_diphosphate_synthase"/>
</dbReference>
<dbReference type="PROSITE" id="PS00444">
    <property type="entry name" value="POLYPRENYL_SYNTHASE_2"/>
    <property type="match status" value="1"/>
</dbReference>
<comment type="similarity">
    <text evidence="2 7">Belongs to the FPP/GGPP synthase family.</text>
</comment>
<dbReference type="GO" id="GO:0004659">
    <property type="term" value="F:prenyltransferase activity"/>
    <property type="evidence" value="ECO:0007669"/>
    <property type="project" value="InterPro"/>
</dbReference>
<keyword evidence="9" id="KW-1185">Reference proteome</keyword>
<evidence type="ECO:0000256" key="2">
    <source>
        <dbReference type="ARBA" id="ARBA00006706"/>
    </source>
</evidence>
<keyword evidence="3 7" id="KW-0808">Transferase</keyword>
<dbReference type="CDD" id="cd00685">
    <property type="entry name" value="Trans_IPPS_HT"/>
    <property type="match status" value="1"/>
</dbReference>